<protein>
    <recommendedName>
        <fullName evidence="3">Bacteriophage protein</fullName>
    </recommendedName>
</protein>
<proteinExistence type="predicted"/>
<sequence length="107" mass="12171">MQGRYIPMSQIEIPLSEVKQHCRLDESDTLDDALLMGYAAAALEVCQQHIGKRFDKGLVFTPAIKVGCLLYIGLLYENREMATDVELKEVPFTIKSLWSVYRDVGIY</sequence>
<dbReference type="EMBL" id="CBSV010000146">
    <property type="protein sequence ID" value="CDH01731.1"/>
    <property type="molecule type" value="Genomic_DNA"/>
</dbReference>
<reference evidence="1" key="1">
    <citation type="submission" date="2013-07" db="EMBL/GenBank/DDBJ databases">
        <title>Sub-species coevolution in mutualistic symbiosis.</title>
        <authorList>
            <person name="Murfin K."/>
            <person name="Klassen J."/>
            <person name="Lee M."/>
            <person name="Forst S."/>
            <person name="Stock P."/>
            <person name="Goodrich-Blair H."/>
        </authorList>
    </citation>
    <scope>NUCLEOTIDE SEQUENCE [LARGE SCALE GENOMIC DNA]</scope>
    <source>
        <strain evidence="1">Feltiae Moldova</strain>
    </source>
</reference>
<evidence type="ECO:0008006" key="3">
    <source>
        <dbReference type="Google" id="ProtNLM"/>
    </source>
</evidence>
<dbReference type="Pfam" id="PF05135">
    <property type="entry name" value="Phage_connect_1"/>
    <property type="match status" value="1"/>
</dbReference>
<dbReference type="NCBIfam" id="TIGR01560">
    <property type="entry name" value="put_DNA_pack"/>
    <property type="match status" value="1"/>
</dbReference>
<dbReference type="AlphaFoldDB" id="A0A077NVY2"/>
<evidence type="ECO:0000313" key="1">
    <source>
        <dbReference type="EMBL" id="CDH01731.1"/>
    </source>
</evidence>
<name>A0A077NVY2_XENBV</name>
<dbReference type="Proteomes" id="UP000028487">
    <property type="component" value="Unassembled WGS sequence"/>
</dbReference>
<dbReference type="HOGENOM" id="CLU_085951_3_1_6"/>
<organism evidence="1 2">
    <name type="scientific">Xenorhabdus bovienii str. feltiae Moldova</name>
    <dbReference type="NCBI Taxonomy" id="1398200"/>
    <lineage>
        <taxon>Bacteria</taxon>
        <taxon>Pseudomonadati</taxon>
        <taxon>Pseudomonadota</taxon>
        <taxon>Gammaproteobacteria</taxon>
        <taxon>Enterobacterales</taxon>
        <taxon>Morganellaceae</taxon>
        <taxon>Xenorhabdus</taxon>
    </lineage>
</organism>
<dbReference type="CDD" id="cd08054">
    <property type="entry name" value="gp6"/>
    <property type="match status" value="1"/>
</dbReference>
<gene>
    <name evidence="1" type="ORF">XBFM1_230004</name>
</gene>
<dbReference type="Gene3D" id="1.10.3230.30">
    <property type="entry name" value="Phage gp6-like head-tail connector protein"/>
    <property type="match status" value="1"/>
</dbReference>
<accession>A0A077NVY2</accession>
<comment type="caution">
    <text evidence="1">The sequence shown here is derived from an EMBL/GenBank/DDBJ whole genome shotgun (WGS) entry which is preliminary data.</text>
</comment>
<evidence type="ECO:0000313" key="2">
    <source>
        <dbReference type="Proteomes" id="UP000028487"/>
    </source>
</evidence>
<dbReference type="InterPro" id="IPR021146">
    <property type="entry name" value="Phage_gp6-like_head-tail"/>
</dbReference>
<dbReference type="InterPro" id="IPR006450">
    <property type="entry name" value="Phage_HK97_gp6-like"/>
</dbReference>